<dbReference type="SUPFAM" id="SSF57716">
    <property type="entry name" value="Glucocorticoid receptor-like (DNA-binding domain)"/>
    <property type="match status" value="1"/>
</dbReference>
<evidence type="ECO:0000313" key="8">
    <source>
        <dbReference type="EMBL" id="QND78501.1"/>
    </source>
</evidence>
<keyword evidence="7" id="KW-0699">rRNA-binding</keyword>
<dbReference type="EMBL" id="CP060019">
    <property type="protein sequence ID" value="QND78501.1"/>
    <property type="molecule type" value="Genomic_DNA"/>
</dbReference>
<protein>
    <recommendedName>
        <fullName evidence="5 7">Small ribosomal subunit protein uS14</fullName>
    </recommendedName>
</protein>
<dbReference type="HAMAP" id="MF_00537">
    <property type="entry name" value="Ribosomal_uS14_1"/>
    <property type="match status" value="1"/>
</dbReference>
<evidence type="ECO:0000256" key="4">
    <source>
        <dbReference type="ARBA" id="ARBA00023274"/>
    </source>
</evidence>
<comment type="similarity">
    <text evidence="2 7">Belongs to the universal ribosomal protein uS14 family.</text>
</comment>
<evidence type="ECO:0000313" key="9">
    <source>
        <dbReference type="Proteomes" id="UP000515745"/>
    </source>
</evidence>
<dbReference type="NCBIfam" id="NF006477">
    <property type="entry name" value="PRK08881.1"/>
    <property type="match status" value="1"/>
</dbReference>
<name>A0A7G6UHK4_9PROT</name>
<dbReference type="InterPro" id="IPR023036">
    <property type="entry name" value="Ribosomal_uS14_bac/plastid"/>
</dbReference>
<gene>
    <name evidence="7 8" type="primary">rpsN</name>
    <name evidence="8" type="ORF">NASMSEV_034</name>
</gene>
<dbReference type="GO" id="GO:0006412">
    <property type="term" value="P:translation"/>
    <property type="evidence" value="ECO:0007669"/>
    <property type="project" value="UniProtKB-UniRule"/>
</dbReference>
<dbReference type="PANTHER" id="PTHR19836">
    <property type="entry name" value="30S RIBOSOMAL PROTEIN S14"/>
    <property type="match status" value="1"/>
</dbReference>
<dbReference type="PROSITE" id="PS00527">
    <property type="entry name" value="RIBOSOMAL_S14"/>
    <property type="match status" value="1"/>
</dbReference>
<evidence type="ECO:0000256" key="3">
    <source>
        <dbReference type="ARBA" id="ARBA00022980"/>
    </source>
</evidence>
<evidence type="ECO:0000256" key="6">
    <source>
        <dbReference type="ARBA" id="ARBA00047110"/>
    </source>
</evidence>
<dbReference type="PANTHER" id="PTHR19836:SF19">
    <property type="entry name" value="SMALL RIBOSOMAL SUBUNIT PROTEIN US14M"/>
    <property type="match status" value="1"/>
</dbReference>
<evidence type="ECO:0000256" key="5">
    <source>
        <dbReference type="ARBA" id="ARBA00035167"/>
    </source>
</evidence>
<keyword evidence="4 7" id="KW-0687">Ribonucleoprotein</keyword>
<dbReference type="AlphaFoldDB" id="A0A7G6UHK4"/>
<keyword evidence="7" id="KW-0694">RNA-binding</keyword>
<sequence>MSKLSIMQKEKKRFFLFNKYYYKFKLLKNKLHKIIINKNNEKENYYSELLKVNFKIQKLPRNSNGTRIRNRCYITGRPRGVLRLFGLSRSIIRDIAFKGYIPGILKSSW</sequence>
<dbReference type="GO" id="GO:0003735">
    <property type="term" value="F:structural constituent of ribosome"/>
    <property type="evidence" value="ECO:0007669"/>
    <property type="project" value="InterPro"/>
</dbReference>
<dbReference type="Pfam" id="PF00253">
    <property type="entry name" value="Ribosomal_S14"/>
    <property type="match status" value="1"/>
</dbReference>
<keyword evidence="3 7" id="KW-0689">Ribosomal protein</keyword>
<dbReference type="InterPro" id="IPR018271">
    <property type="entry name" value="Ribosomal_uS14_CS"/>
</dbReference>
<comment type="function">
    <text evidence="1 7">Binds 16S rRNA, required for the assembly of 30S particles and may also be responsible for determining the conformation of the 16S rRNA at the A site.</text>
</comment>
<comment type="subunit">
    <text evidence="6 7">Part of the 30S ribosomal subunit. Contacts proteins S3 and S10.</text>
</comment>
<dbReference type="GO" id="GO:0005737">
    <property type="term" value="C:cytoplasm"/>
    <property type="evidence" value="ECO:0007669"/>
    <property type="project" value="UniProtKB-ARBA"/>
</dbReference>
<dbReference type="Gene3D" id="1.10.287.1480">
    <property type="match status" value="1"/>
</dbReference>
<accession>A0A7G6UHK4</accession>
<dbReference type="GO" id="GO:0015935">
    <property type="term" value="C:small ribosomal subunit"/>
    <property type="evidence" value="ECO:0007669"/>
    <property type="project" value="TreeGrafter"/>
</dbReference>
<dbReference type="GO" id="GO:0019843">
    <property type="term" value="F:rRNA binding"/>
    <property type="evidence" value="ECO:0007669"/>
    <property type="project" value="UniProtKB-UniRule"/>
</dbReference>
<evidence type="ECO:0000256" key="2">
    <source>
        <dbReference type="ARBA" id="ARBA00009083"/>
    </source>
</evidence>
<proteinExistence type="inferred from homology"/>
<evidence type="ECO:0000256" key="7">
    <source>
        <dbReference type="HAMAP-Rule" id="MF_00537"/>
    </source>
</evidence>
<reference evidence="8 9" key="1">
    <citation type="submission" date="2020-07" db="EMBL/GenBank/DDBJ databases">
        <title>Mutational pressure drives differential genome stability in two bacterial endosymbionts of sap feeding insects.</title>
        <authorList>
            <person name="Waneka G."/>
        </authorList>
    </citation>
    <scope>NUCLEOTIDE SEQUENCE [LARGE SCALE GENOMIC DNA]</scope>
    <source>
        <strain evidence="8">NAS-MSEV</strain>
    </source>
</reference>
<dbReference type="Proteomes" id="UP000515745">
    <property type="component" value="Chromosome"/>
</dbReference>
<dbReference type="InterPro" id="IPR001209">
    <property type="entry name" value="Ribosomal_uS14"/>
</dbReference>
<evidence type="ECO:0000256" key="1">
    <source>
        <dbReference type="ARBA" id="ARBA00003686"/>
    </source>
</evidence>
<organism evidence="8 9">
    <name type="scientific">Candidatus Nasuia deltocephalincola</name>
    <dbReference type="NCBI Taxonomy" id="1160784"/>
    <lineage>
        <taxon>Bacteria</taxon>
        <taxon>Pseudomonadati</taxon>
        <taxon>Pseudomonadota</taxon>
        <taxon>Betaproteobacteria</taxon>
        <taxon>Candidatus Nasuia</taxon>
    </lineage>
</organism>